<accession>A0AAV4MXQ9</accession>
<reference evidence="1 2" key="1">
    <citation type="submission" date="2021-06" db="EMBL/GenBank/DDBJ databases">
        <title>Caerostris extrusa draft genome.</title>
        <authorList>
            <person name="Kono N."/>
            <person name="Arakawa K."/>
        </authorList>
    </citation>
    <scope>NUCLEOTIDE SEQUENCE [LARGE SCALE GENOMIC DNA]</scope>
</reference>
<dbReference type="AlphaFoldDB" id="A0AAV4MXQ9"/>
<evidence type="ECO:0000313" key="1">
    <source>
        <dbReference type="EMBL" id="GIX77188.1"/>
    </source>
</evidence>
<keyword evidence="2" id="KW-1185">Reference proteome</keyword>
<dbReference type="Proteomes" id="UP001054945">
    <property type="component" value="Unassembled WGS sequence"/>
</dbReference>
<evidence type="ECO:0000313" key="2">
    <source>
        <dbReference type="Proteomes" id="UP001054945"/>
    </source>
</evidence>
<organism evidence="1 2">
    <name type="scientific">Caerostris extrusa</name>
    <name type="common">Bark spider</name>
    <name type="synonym">Caerostris bankana</name>
    <dbReference type="NCBI Taxonomy" id="172846"/>
    <lineage>
        <taxon>Eukaryota</taxon>
        <taxon>Metazoa</taxon>
        <taxon>Ecdysozoa</taxon>
        <taxon>Arthropoda</taxon>
        <taxon>Chelicerata</taxon>
        <taxon>Arachnida</taxon>
        <taxon>Araneae</taxon>
        <taxon>Araneomorphae</taxon>
        <taxon>Entelegynae</taxon>
        <taxon>Araneoidea</taxon>
        <taxon>Araneidae</taxon>
        <taxon>Caerostris</taxon>
    </lineage>
</organism>
<comment type="caution">
    <text evidence="1">The sequence shown here is derived from an EMBL/GenBank/DDBJ whole genome shotgun (WGS) entry which is preliminary data.</text>
</comment>
<name>A0AAV4MXQ9_CAEEX</name>
<sequence>MRPAFTRVADTAARTDGGAYRLSFKSRCINAKIMSCIGLRKKHPNVRRFTSWNSVFDMHPDIVVNRNIAALGF</sequence>
<proteinExistence type="predicted"/>
<dbReference type="EMBL" id="BPLR01002729">
    <property type="protein sequence ID" value="GIX77188.1"/>
    <property type="molecule type" value="Genomic_DNA"/>
</dbReference>
<protein>
    <submittedName>
        <fullName evidence="1">Uncharacterized protein</fullName>
    </submittedName>
</protein>
<gene>
    <name evidence="1" type="ORF">CEXT_582881</name>
</gene>